<evidence type="ECO:0000313" key="2">
    <source>
        <dbReference type="EnsemblPlants" id="TuG1812S0002568300.01.T01"/>
    </source>
</evidence>
<protein>
    <submittedName>
        <fullName evidence="2">Uncharacterized protein</fullName>
    </submittedName>
</protein>
<dbReference type="Gramene" id="TuG1812S0002568300.01.T01">
    <property type="protein sequence ID" value="TuG1812S0002568300.01.T01"/>
    <property type="gene ID" value="TuG1812S0002568300.01"/>
</dbReference>
<dbReference type="Proteomes" id="UP000015106">
    <property type="component" value="Unassembled WGS sequence"/>
</dbReference>
<feature type="region of interest" description="Disordered" evidence="1">
    <location>
        <begin position="138"/>
        <end position="172"/>
    </location>
</feature>
<reference evidence="3" key="1">
    <citation type="journal article" date="2013" name="Nature">
        <title>Draft genome of the wheat A-genome progenitor Triticum urartu.</title>
        <authorList>
            <person name="Ling H.Q."/>
            <person name="Zhao S."/>
            <person name="Liu D."/>
            <person name="Wang J."/>
            <person name="Sun H."/>
            <person name="Zhang C."/>
            <person name="Fan H."/>
            <person name="Li D."/>
            <person name="Dong L."/>
            <person name="Tao Y."/>
            <person name="Gao C."/>
            <person name="Wu H."/>
            <person name="Li Y."/>
            <person name="Cui Y."/>
            <person name="Guo X."/>
            <person name="Zheng S."/>
            <person name="Wang B."/>
            <person name="Yu K."/>
            <person name="Liang Q."/>
            <person name="Yang W."/>
            <person name="Lou X."/>
            <person name="Chen J."/>
            <person name="Feng M."/>
            <person name="Jian J."/>
            <person name="Zhang X."/>
            <person name="Luo G."/>
            <person name="Jiang Y."/>
            <person name="Liu J."/>
            <person name="Wang Z."/>
            <person name="Sha Y."/>
            <person name="Zhang B."/>
            <person name="Wu H."/>
            <person name="Tang D."/>
            <person name="Shen Q."/>
            <person name="Xue P."/>
            <person name="Zou S."/>
            <person name="Wang X."/>
            <person name="Liu X."/>
            <person name="Wang F."/>
            <person name="Yang Y."/>
            <person name="An X."/>
            <person name="Dong Z."/>
            <person name="Zhang K."/>
            <person name="Zhang X."/>
            <person name="Luo M.C."/>
            <person name="Dvorak J."/>
            <person name="Tong Y."/>
            <person name="Wang J."/>
            <person name="Yang H."/>
            <person name="Li Z."/>
            <person name="Wang D."/>
            <person name="Zhang A."/>
            <person name="Wang J."/>
        </authorList>
    </citation>
    <scope>NUCLEOTIDE SEQUENCE</scope>
    <source>
        <strain evidence="3">cv. G1812</strain>
    </source>
</reference>
<dbReference type="EnsemblPlants" id="TuG1812S0002568300.01.T01">
    <property type="protein sequence ID" value="TuG1812S0002568300.01.T01"/>
    <property type="gene ID" value="TuG1812S0002568300.01"/>
</dbReference>
<keyword evidence="3" id="KW-1185">Reference proteome</keyword>
<accession>A0A8R7RDD6</accession>
<evidence type="ECO:0000256" key="1">
    <source>
        <dbReference type="SAM" id="MobiDB-lite"/>
    </source>
</evidence>
<feature type="compositionally biased region" description="Low complexity" evidence="1">
    <location>
        <begin position="138"/>
        <end position="149"/>
    </location>
</feature>
<dbReference type="AlphaFoldDB" id="A0A8R7RDD6"/>
<name>A0A8R7RDD6_TRIUA</name>
<reference evidence="2" key="2">
    <citation type="submission" date="2022-06" db="UniProtKB">
        <authorList>
            <consortium name="EnsemblPlants"/>
        </authorList>
    </citation>
    <scope>IDENTIFICATION</scope>
</reference>
<organism evidence="2 3">
    <name type="scientific">Triticum urartu</name>
    <name type="common">Red wild einkorn</name>
    <name type="synonym">Crithodium urartu</name>
    <dbReference type="NCBI Taxonomy" id="4572"/>
    <lineage>
        <taxon>Eukaryota</taxon>
        <taxon>Viridiplantae</taxon>
        <taxon>Streptophyta</taxon>
        <taxon>Embryophyta</taxon>
        <taxon>Tracheophyta</taxon>
        <taxon>Spermatophyta</taxon>
        <taxon>Magnoliopsida</taxon>
        <taxon>Liliopsida</taxon>
        <taxon>Poales</taxon>
        <taxon>Poaceae</taxon>
        <taxon>BOP clade</taxon>
        <taxon>Pooideae</taxon>
        <taxon>Triticodae</taxon>
        <taxon>Triticeae</taxon>
        <taxon>Triticinae</taxon>
        <taxon>Triticum</taxon>
    </lineage>
</organism>
<proteinExistence type="predicted"/>
<evidence type="ECO:0000313" key="3">
    <source>
        <dbReference type="Proteomes" id="UP000015106"/>
    </source>
</evidence>
<sequence length="185" mass="20795">MTWLLPDTVLLLPVTILFLPDTVLLLPFTTWLVSLTTLLLPDTTWLLPVRTLLLPDTTVLLVPDRVLLFPDMTVLLSPDRTLPPPDLTVLLLPDKTFGCCWSTLLLRFTYCARPSREAPGMGPVRPYLGSRSTVTRPLLLSQPTPSQPQHEAPDHSARRRTPPPPRFLAKPRNARRSLGWHDLAC</sequence>